<keyword evidence="1" id="KW-0812">Transmembrane</keyword>
<name>A0A8W8IK00_MAGGI</name>
<evidence type="ECO:0000256" key="1">
    <source>
        <dbReference type="SAM" id="Phobius"/>
    </source>
</evidence>
<evidence type="ECO:0000313" key="3">
    <source>
        <dbReference type="EnsemblMetazoa" id="G14675.2:cds"/>
    </source>
</evidence>
<evidence type="ECO:0000313" key="4">
    <source>
        <dbReference type="Proteomes" id="UP000005408"/>
    </source>
</evidence>
<proteinExistence type="predicted"/>
<feature type="chain" id="PRO_5036472810" description="TNFR-Cys domain-containing protein" evidence="2">
    <location>
        <begin position="21"/>
        <end position="320"/>
    </location>
</feature>
<evidence type="ECO:0008006" key="5">
    <source>
        <dbReference type="Google" id="ProtNLM"/>
    </source>
</evidence>
<accession>A0A8W8IK00</accession>
<dbReference type="AlphaFoldDB" id="A0A8W8IK00"/>
<dbReference type="EnsemblMetazoa" id="G14675.2">
    <property type="protein sequence ID" value="G14675.2:cds"/>
    <property type="gene ID" value="G14675"/>
</dbReference>
<evidence type="ECO:0000256" key="2">
    <source>
        <dbReference type="SAM" id="SignalP"/>
    </source>
</evidence>
<sequence length="320" mass="35438">MFVGVEILLILLSNCYNTFSNQNPGVCDKNGTKCCLNYYITTNKTCTECPPGLFGENCSNACPPGKFGRLCLQDCQSCRRSCDPVIGCHENGSYGTSFFQSFEWIATFSVTGCIVFIAIFTASCMACSCVKNKRKHSWQPVKSKKVEKKSAKKPQGTCCDVKNRTTSTRLPCKNCAMNPTGKVIVSDLPTVQTVTVSQEEAQAELPSHLYSTIGAEEAVSGYLTPAKTATFSKTPYGRGKDNCNNQIHLEIDEKYITVNKNSANNGLGTSDVYNTYFVLEKSENQNKNSLQDLRFTDDLPPPRFYACGYRVFEKHSTNDR</sequence>
<keyword evidence="1" id="KW-0472">Membrane</keyword>
<feature type="transmembrane region" description="Helical" evidence="1">
    <location>
        <begin position="104"/>
        <end position="130"/>
    </location>
</feature>
<reference evidence="3" key="1">
    <citation type="submission" date="2022-08" db="UniProtKB">
        <authorList>
            <consortium name="EnsemblMetazoa"/>
        </authorList>
    </citation>
    <scope>IDENTIFICATION</scope>
    <source>
        <strain evidence="3">05x7-T-G4-1.051#20</strain>
    </source>
</reference>
<keyword evidence="2" id="KW-0732">Signal</keyword>
<organism evidence="3 4">
    <name type="scientific">Magallana gigas</name>
    <name type="common">Pacific oyster</name>
    <name type="synonym">Crassostrea gigas</name>
    <dbReference type="NCBI Taxonomy" id="29159"/>
    <lineage>
        <taxon>Eukaryota</taxon>
        <taxon>Metazoa</taxon>
        <taxon>Spiralia</taxon>
        <taxon>Lophotrochozoa</taxon>
        <taxon>Mollusca</taxon>
        <taxon>Bivalvia</taxon>
        <taxon>Autobranchia</taxon>
        <taxon>Pteriomorphia</taxon>
        <taxon>Ostreida</taxon>
        <taxon>Ostreoidea</taxon>
        <taxon>Ostreidae</taxon>
        <taxon>Magallana</taxon>
    </lineage>
</organism>
<protein>
    <recommendedName>
        <fullName evidence="5">TNFR-Cys domain-containing protein</fullName>
    </recommendedName>
</protein>
<keyword evidence="4" id="KW-1185">Reference proteome</keyword>
<keyword evidence="1" id="KW-1133">Transmembrane helix</keyword>
<feature type="signal peptide" evidence="2">
    <location>
        <begin position="1"/>
        <end position="20"/>
    </location>
</feature>
<dbReference type="Proteomes" id="UP000005408">
    <property type="component" value="Unassembled WGS sequence"/>
</dbReference>